<dbReference type="EMBL" id="VCLA01000160">
    <property type="protein sequence ID" value="MQT02948.1"/>
    <property type="molecule type" value="Genomic_DNA"/>
</dbReference>
<protein>
    <submittedName>
        <fullName evidence="1">Transcriptional antiterminator</fullName>
    </submittedName>
</protein>
<comment type="caution">
    <text evidence="1">The sequence shown here is derived from an EMBL/GenBank/DDBJ whole genome shotgun (WGS) entry which is preliminary data.</text>
</comment>
<proteinExistence type="predicted"/>
<evidence type="ECO:0000313" key="1">
    <source>
        <dbReference type="EMBL" id="MQT02948.1"/>
    </source>
</evidence>
<accession>A0A646KLL3</accession>
<gene>
    <name evidence="1" type="ORF">FF041_22980</name>
</gene>
<keyword evidence="2" id="KW-1185">Reference proteome</keyword>
<evidence type="ECO:0000313" key="2">
    <source>
        <dbReference type="Proteomes" id="UP000419138"/>
    </source>
</evidence>
<sequence>MDDQLAERIRLFRESGRVRPEVADFVTAELTRLAAEGRTVTEATAGMLTSHLMMALTRLLDGGPIVELPADERIAAELSDHPGAVARAAAVAARAERLLGAALPRSEIVFLGLHLAVLARHPAR</sequence>
<dbReference type="Gene3D" id="1.10.1790.10">
    <property type="entry name" value="PRD domain"/>
    <property type="match status" value="1"/>
</dbReference>
<organism evidence="1 2">
    <name type="scientific">Streptomyces jumonjinensis</name>
    <dbReference type="NCBI Taxonomy" id="1945"/>
    <lineage>
        <taxon>Bacteria</taxon>
        <taxon>Bacillati</taxon>
        <taxon>Actinomycetota</taxon>
        <taxon>Actinomycetes</taxon>
        <taxon>Kitasatosporales</taxon>
        <taxon>Streptomycetaceae</taxon>
        <taxon>Streptomyces</taxon>
    </lineage>
</organism>
<dbReference type="RefSeq" id="WP_153481347.1">
    <property type="nucleotide sequence ID" value="NZ_JBEPDZ010000026.1"/>
</dbReference>
<dbReference type="GO" id="GO:0006355">
    <property type="term" value="P:regulation of DNA-templated transcription"/>
    <property type="evidence" value="ECO:0007669"/>
    <property type="project" value="InterPro"/>
</dbReference>
<dbReference type="InterPro" id="IPR036634">
    <property type="entry name" value="PRD_sf"/>
</dbReference>
<dbReference type="SUPFAM" id="SSF63520">
    <property type="entry name" value="PTS-regulatory domain, PRD"/>
    <property type="match status" value="1"/>
</dbReference>
<dbReference type="OrthoDB" id="3747487at2"/>
<dbReference type="Proteomes" id="UP000419138">
    <property type="component" value="Unassembled WGS sequence"/>
</dbReference>
<dbReference type="AlphaFoldDB" id="A0A646KLL3"/>
<name>A0A646KLL3_STRJU</name>
<reference evidence="1 2" key="1">
    <citation type="submission" date="2019-05" db="EMBL/GenBank/DDBJ databases">
        <title>Comparative genomics and metabolomics analyses of clavulanic acid producing Streptomyces species provides insight into specialized metabolism and evolution of beta-lactam biosynthetic gene clusters.</title>
        <authorList>
            <person name="Moore M.A."/>
            <person name="Cruz-Morales P."/>
            <person name="Barona Gomez F."/>
            <person name="Kapil T."/>
        </authorList>
    </citation>
    <scope>NUCLEOTIDE SEQUENCE [LARGE SCALE GENOMIC DNA]</scope>
    <source>
        <strain evidence="1 2">NRRL 5741</strain>
    </source>
</reference>